<feature type="repeat" description="PPR" evidence="2">
    <location>
        <begin position="548"/>
        <end position="582"/>
    </location>
</feature>
<dbReference type="Pfam" id="PF13812">
    <property type="entry name" value="PPR_3"/>
    <property type="match status" value="1"/>
</dbReference>
<evidence type="ECO:0000256" key="2">
    <source>
        <dbReference type="PROSITE-ProRule" id="PRU00708"/>
    </source>
</evidence>
<feature type="repeat" description="PPR" evidence="2">
    <location>
        <begin position="748"/>
        <end position="782"/>
    </location>
</feature>
<proteinExistence type="predicted"/>
<protein>
    <recommendedName>
        <fullName evidence="5">Pentatricopeptide repeat-containing protein</fullName>
    </recommendedName>
</protein>
<reference evidence="3" key="1">
    <citation type="submission" date="2022-06" db="EMBL/GenBank/DDBJ databases">
        <authorList>
            <consortium name="SYNGENTA / RWTH Aachen University"/>
        </authorList>
    </citation>
    <scope>NUCLEOTIDE SEQUENCE</scope>
</reference>
<evidence type="ECO:0000313" key="4">
    <source>
        <dbReference type="Proteomes" id="UP001153365"/>
    </source>
</evidence>
<dbReference type="InterPro" id="IPR051222">
    <property type="entry name" value="PPR/CCM1_RNA-binding"/>
</dbReference>
<evidence type="ECO:0000256" key="1">
    <source>
        <dbReference type="ARBA" id="ARBA00022737"/>
    </source>
</evidence>
<gene>
    <name evidence="3" type="ORF">PPACK8108_LOCUS3546</name>
</gene>
<evidence type="ECO:0000313" key="3">
    <source>
        <dbReference type="EMBL" id="CAH7668987.1"/>
    </source>
</evidence>
<evidence type="ECO:0008006" key="5">
    <source>
        <dbReference type="Google" id="ProtNLM"/>
    </source>
</evidence>
<name>A0AAV0AP11_PHAPC</name>
<dbReference type="NCBIfam" id="TIGR00756">
    <property type="entry name" value="PPR"/>
    <property type="match status" value="2"/>
</dbReference>
<dbReference type="PANTHER" id="PTHR47942:SF78">
    <property type="entry name" value="PENTATRICOPEPTIDE REPEAT PROTEIN (AFU_ORTHOLOGUE AFUA_4G07240)"/>
    <property type="match status" value="1"/>
</dbReference>
<dbReference type="EMBL" id="CALTRL010000634">
    <property type="protein sequence ID" value="CAH7668987.1"/>
    <property type="molecule type" value="Genomic_DNA"/>
</dbReference>
<dbReference type="PROSITE" id="PS51375">
    <property type="entry name" value="PPR"/>
    <property type="match status" value="2"/>
</dbReference>
<comment type="caution">
    <text evidence="3">The sequence shown here is derived from an EMBL/GenBank/DDBJ whole genome shotgun (WGS) entry which is preliminary data.</text>
</comment>
<dbReference type="InterPro" id="IPR002885">
    <property type="entry name" value="PPR_rpt"/>
</dbReference>
<dbReference type="Gene3D" id="1.25.40.10">
    <property type="entry name" value="Tetratricopeptide repeat domain"/>
    <property type="match status" value="3"/>
</dbReference>
<dbReference type="Pfam" id="PF01535">
    <property type="entry name" value="PPR"/>
    <property type="match status" value="2"/>
</dbReference>
<organism evidence="3 4">
    <name type="scientific">Phakopsora pachyrhizi</name>
    <name type="common">Asian soybean rust disease fungus</name>
    <dbReference type="NCBI Taxonomy" id="170000"/>
    <lineage>
        <taxon>Eukaryota</taxon>
        <taxon>Fungi</taxon>
        <taxon>Dikarya</taxon>
        <taxon>Basidiomycota</taxon>
        <taxon>Pucciniomycotina</taxon>
        <taxon>Pucciniomycetes</taxon>
        <taxon>Pucciniales</taxon>
        <taxon>Phakopsoraceae</taxon>
        <taxon>Phakopsora</taxon>
    </lineage>
</organism>
<accession>A0AAV0AP11</accession>
<keyword evidence="4" id="KW-1185">Reference proteome</keyword>
<sequence>MNPRQPLLVQKTRSYKVRTKPKTLNRILKTSVISSQTLSNNKYYDYHQRLSLLNLSKLNKKKSFEIYHSSPRSFISSPDKSKKLNHPLIQVQLNSQNTTTHLKSFSNVSHLPQDLHEKSQSSVPLTSQPFKRSWWKCSGPPPPNKSSYEILRPVPHSQSQNPKVIIDLDRQSALETYRNLLHSSCPQSILPTDQFSFKDACRKIWKEVSSTESCSEVLELQRLAIEEMICLTLETLNQSSHTQSNQHISQCLYFIAAGPYSHQIVSVLGLDPIKGWRNPVKEELRLKTLRMLLRLVRHLGMDLVRWWSLEQSSSEGLKSRDLAKVGLMLIVALSKEGSVWQALRLFWAMESLESSEEEQLYQSDFNPLSFAQRAATALTLVDALWSHKRVDVAGEILEKISVAEWLGPVYQRYLLSCLMVRGAQGEVLAVQMIGSAYKRVWENSINLDQRLSGRNKRTRGVYLQNPKIPIARAQIEALGTTGQIRAARDVFHETIKSVSPQLGVYSQLPDLYAEIMRAHLKADDPQSIATLLTDMCSLKDPHSLIQPDQRHYNILIQAYANRMDVEGCSATLDRMIRQEVLPDLHTFGNICLLYAHIGDPESVLTVIEAVIKGSWLSRSSKPSRVLWNILLDACVESGDWSRSARLLELLERDDKKKGEADTYTNGIVLKSLVLSGSPADEVLKNFSMMYNHQTGLRADSRSYTLILQSVCDAEMMDLAKAIFHEIKKSATREGGCYQRTCQRSVRPNVYMYGIMISAFLRTGKHELATSYFNEMRSFGIEPSLPIYSMLTSAYAFSAFLRSEGQQQGDDSSEVEAQENGISTARRMAERFRFEILKAREDLKGSLPNLEKVRAIEASEFGWRPSWGEIGIVPKRMAHSLLGPIIQGYVKSARPAKALEVFRELLSQLGPDLSELTGARLVDLDIYTMLLDGYRRANDPAGVIEIWRVIFRAAVNDKMEEKDPTEELLQKVLKLCQRQTVCSVSQNEEDEKRVERERMIQERRRQRRRGNKLCLPLSIYTDCLSKHGYHEEVARTWHQVQSFNFGFDAANWNELCVAMFRSGDHRMAWWIVELVFFGKSEDLKPEDNNLLDVEEDCWADVLGQTESSSIDLVVRGFEGTRLEGALKTDGPMRPPNRTSLRRLKRFDDEVATKFLVKNLLDWMKDPEAQEFELYESNDERQSSIKSRQSWGTQIDSMRIIRRKLGWRPYEKVLRMLHGSLWRECSDLVIKEYESLRKKNEQITDRDKVEKILIGLINKLIQKYEEKYPRTLIQVLNINQQLNHLYESINTDELDRKRFSRLNLRDFVIRVIRSTISRIQN</sequence>
<dbReference type="InterPro" id="IPR011990">
    <property type="entry name" value="TPR-like_helical_dom_sf"/>
</dbReference>
<keyword evidence="1" id="KW-0677">Repeat</keyword>
<dbReference type="Proteomes" id="UP001153365">
    <property type="component" value="Unassembled WGS sequence"/>
</dbReference>
<dbReference type="PANTHER" id="PTHR47942">
    <property type="entry name" value="TETRATRICOPEPTIDE REPEAT (TPR)-LIKE SUPERFAMILY PROTEIN-RELATED"/>
    <property type="match status" value="1"/>
</dbReference>